<evidence type="ECO:0000256" key="1">
    <source>
        <dbReference type="ARBA" id="ARBA00000966"/>
    </source>
</evidence>
<evidence type="ECO:0000256" key="8">
    <source>
        <dbReference type="PROSITE-ProRule" id="PRU10060"/>
    </source>
</evidence>
<accession>A0ABM0GV89</accession>
<evidence type="ECO:0000256" key="2">
    <source>
        <dbReference type="ARBA" id="ARBA00007072"/>
    </source>
</evidence>
<evidence type="ECO:0000313" key="12">
    <source>
        <dbReference type="Proteomes" id="UP000694865"/>
    </source>
</evidence>
<dbReference type="Proteomes" id="UP000694865">
    <property type="component" value="Unplaced"/>
</dbReference>
<keyword evidence="4 9" id="KW-0136">Cellulose degradation</keyword>
<comment type="catalytic activity">
    <reaction evidence="1 9">
        <text>Endohydrolysis of (1-&gt;4)-beta-D-glucosidic linkages in cellulose, lichenin and cereal beta-D-glucans.</text>
        <dbReference type="EC" id="3.2.1.4"/>
    </reaction>
</comment>
<dbReference type="Pfam" id="PF00759">
    <property type="entry name" value="Glyco_hydro_9"/>
    <property type="match status" value="4"/>
</dbReference>
<proteinExistence type="inferred from homology"/>
<dbReference type="InterPro" id="IPR012341">
    <property type="entry name" value="6hp_glycosidase-like_sf"/>
</dbReference>
<feature type="active site" evidence="8">
    <location>
        <position position="538"/>
    </location>
</feature>
<keyword evidence="12" id="KW-1185">Reference proteome</keyword>
<evidence type="ECO:0000256" key="7">
    <source>
        <dbReference type="ARBA" id="ARBA00023326"/>
    </source>
</evidence>
<organism evidence="12 13">
    <name type="scientific">Saccoglossus kowalevskii</name>
    <name type="common">Acorn worm</name>
    <dbReference type="NCBI Taxonomy" id="10224"/>
    <lineage>
        <taxon>Eukaryota</taxon>
        <taxon>Metazoa</taxon>
        <taxon>Hemichordata</taxon>
        <taxon>Enteropneusta</taxon>
        <taxon>Harrimaniidae</taxon>
        <taxon>Saccoglossus</taxon>
    </lineage>
</organism>
<sequence>MRLCFVSVFFAAFTLHETLQRENNNVDKTDKKTTPVCVNGILVDSSCECPAGFIGETCEDYDYKLVLEKSLLFYETQRSGCLPPMRKRCRKRKKGYRYQPNRIPYRDDSATGDVDNLGRDLTGGYYDAGDHVKVTATIAYSMTVIAWGLIHFMDAYISAGQYTYALDCIRWGTDYLLKVRTEDDLIVLVGDFTLDHEFWGRPEDMTMLRPACHASYNDDRPTSEAMLTSAALSAASIVFKEIGKVWRRLGKIYVILLMATDYTFTVYAILTSQKSFVSGGRYLKYDLLARHEYYVHNTRYSNNLLSKAKSVYEKFEETPGLFEGPCLDHYTFPRYTDKVVWAEAWYYKSSNNETFRSKAEAHYIQWGLENTLVPFAWNDVRAGTQLLMYNVTGEKEYAVDFKTYLNDWLPGHEVDYTPLGLAHGDNWAPLRMAANQAFLALLANNLGVGPKTYTEFAESQIGYMLGDTGRSFVTNFGVNPPVRPHHRSSSCPSEPDSCGWAFLTATEPNIQTLEGGLVGGPLIDDSYTDDRQDYRANEVAIDYNAGFQSAIADYDYKLVLEKSLLFYETQRSGYLPPANKNDRRKYQYENRIPYRDDSATGDVNNRGGDMTGGYYDDFQLFIHLCKRDAYISAAQYKYALDCIRWGTDYLLKVKNKNDLIVLLGDFTLDRQFWGRPEDMTMPRPACHASFRYDHPTAEAMLTSSALFSRYKDKVVWAEAWYYNSSNNDAFKGKAVVHYSQWRLDSSVEPFARNDVGAGAQLLMYDVTQENEYANNFKKYLNDWLPGRTVPYTPLGLAYYKELSPLILAEFAKSQIGYMLGDTGRSFTNFGVNPPLRPHHRSRLIFCGKHKTVKPLAFI</sequence>
<evidence type="ECO:0000256" key="5">
    <source>
        <dbReference type="ARBA" id="ARBA00023277"/>
    </source>
</evidence>
<evidence type="ECO:0000256" key="3">
    <source>
        <dbReference type="ARBA" id="ARBA00022801"/>
    </source>
</evidence>
<keyword evidence="5 8" id="KW-0119">Carbohydrate metabolism</keyword>
<evidence type="ECO:0000256" key="6">
    <source>
        <dbReference type="ARBA" id="ARBA00023295"/>
    </source>
</evidence>
<dbReference type="RefSeq" id="XP_002738057.1">
    <property type="nucleotide sequence ID" value="XM_002738011.1"/>
</dbReference>
<name>A0ABM0GV89_SACKO</name>
<evidence type="ECO:0000259" key="11">
    <source>
        <dbReference type="PROSITE" id="PS01186"/>
    </source>
</evidence>
<dbReference type="PROSITE" id="PS00698">
    <property type="entry name" value="GH9_3"/>
    <property type="match status" value="1"/>
</dbReference>
<dbReference type="PROSITE" id="PS00022">
    <property type="entry name" value="EGF_1"/>
    <property type="match status" value="1"/>
</dbReference>
<comment type="similarity">
    <text evidence="2 8 9">Belongs to the glycosyl hydrolase 9 (cellulase E) family.</text>
</comment>
<dbReference type="CDD" id="cd00054">
    <property type="entry name" value="EGF_CA"/>
    <property type="match status" value="1"/>
</dbReference>
<dbReference type="GeneID" id="100371930"/>
<protein>
    <recommendedName>
        <fullName evidence="9">Endoglucanase</fullName>
        <ecNumber evidence="9">3.2.1.4</ecNumber>
    </recommendedName>
</protein>
<dbReference type="InterPro" id="IPR000742">
    <property type="entry name" value="EGF"/>
</dbReference>
<dbReference type="PROSITE" id="PS01186">
    <property type="entry name" value="EGF_2"/>
    <property type="match status" value="1"/>
</dbReference>
<keyword evidence="6 8" id="KW-0326">Glycosidase</keyword>
<evidence type="ECO:0000256" key="9">
    <source>
        <dbReference type="RuleBase" id="RU361166"/>
    </source>
</evidence>
<feature type="signal peptide" evidence="9">
    <location>
        <begin position="1"/>
        <end position="20"/>
    </location>
</feature>
<dbReference type="EC" id="3.2.1.4" evidence="9"/>
<evidence type="ECO:0000259" key="10">
    <source>
        <dbReference type="PROSITE" id="PS00022"/>
    </source>
</evidence>
<keyword evidence="9" id="KW-0732">Signal</keyword>
<gene>
    <name evidence="13" type="primary">LOC100371930</name>
</gene>
<dbReference type="InterPro" id="IPR001701">
    <property type="entry name" value="Glyco_hydro_9"/>
</dbReference>
<dbReference type="InterPro" id="IPR033126">
    <property type="entry name" value="Glyco_hydro_9_Asp/Glu_AS"/>
</dbReference>
<reference evidence="13" key="1">
    <citation type="submission" date="2025-08" db="UniProtKB">
        <authorList>
            <consortium name="RefSeq"/>
        </authorList>
    </citation>
    <scope>IDENTIFICATION</scope>
    <source>
        <tissue evidence="13">Testes</tissue>
    </source>
</reference>
<dbReference type="Gene3D" id="1.50.10.10">
    <property type="match status" value="4"/>
</dbReference>
<evidence type="ECO:0000256" key="4">
    <source>
        <dbReference type="ARBA" id="ARBA00023001"/>
    </source>
</evidence>
<keyword evidence="3 8" id="KW-0378">Hydrolase</keyword>
<feature type="chain" id="PRO_5044957453" description="Endoglucanase" evidence="9">
    <location>
        <begin position="21"/>
        <end position="858"/>
    </location>
</feature>
<keyword evidence="7 8" id="KW-0624">Polysaccharide degradation</keyword>
<feature type="active site" evidence="8">
    <location>
        <position position="529"/>
    </location>
</feature>
<dbReference type="SUPFAM" id="SSF48208">
    <property type="entry name" value="Six-hairpin glycosidases"/>
    <property type="match status" value="2"/>
</dbReference>
<dbReference type="InterPro" id="IPR008928">
    <property type="entry name" value="6-hairpin_glycosidase_sf"/>
</dbReference>
<evidence type="ECO:0000313" key="13">
    <source>
        <dbReference type="RefSeq" id="XP_002738057.1"/>
    </source>
</evidence>
<dbReference type="PANTHER" id="PTHR22298">
    <property type="entry name" value="ENDO-1,4-BETA-GLUCANASE"/>
    <property type="match status" value="1"/>
</dbReference>
<feature type="domain" description="EGF-like" evidence="10 11">
    <location>
        <begin position="47"/>
        <end position="58"/>
    </location>
</feature>